<reference evidence="10 11" key="1">
    <citation type="journal article" date="2023" name="Hortic Res">
        <title>Pangenome of water caltrop reveals structural variations and asymmetric subgenome divergence after allopolyploidization.</title>
        <authorList>
            <person name="Zhang X."/>
            <person name="Chen Y."/>
            <person name="Wang L."/>
            <person name="Yuan Y."/>
            <person name="Fang M."/>
            <person name="Shi L."/>
            <person name="Lu R."/>
            <person name="Comes H.P."/>
            <person name="Ma Y."/>
            <person name="Chen Y."/>
            <person name="Huang G."/>
            <person name="Zhou Y."/>
            <person name="Zheng Z."/>
            <person name="Qiu Y."/>
        </authorList>
    </citation>
    <scope>NUCLEOTIDE SEQUENCE [LARGE SCALE GENOMIC DNA]</scope>
    <source>
        <tissue evidence="10">Roots</tissue>
    </source>
</reference>
<evidence type="ECO:0000256" key="3">
    <source>
        <dbReference type="ARBA" id="ARBA00023125"/>
    </source>
</evidence>
<dbReference type="GO" id="GO:0003677">
    <property type="term" value="F:DNA binding"/>
    <property type="evidence" value="ECO:0007669"/>
    <property type="project" value="UniProtKB-KW"/>
</dbReference>
<evidence type="ECO:0000256" key="2">
    <source>
        <dbReference type="ARBA" id="ARBA00023015"/>
    </source>
</evidence>
<dbReference type="FunFam" id="1.10.10.60:FF:000023">
    <property type="entry name" value="protein REVEILLE 6 isoform X1"/>
    <property type="match status" value="1"/>
</dbReference>
<proteinExistence type="predicted"/>
<evidence type="ECO:0000259" key="9">
    <source>
        <dbReference type="PROSITE" id="PS51294"/>
    </source>
</evidence>
<dbReference type="EMBL" id="JAXIOK010000020">
    <property type="protein sequence ID" value="KAK4747157.1"/>
    <property type="molecule type" value="Genomic_DNA"/>
</dbReference>
<feature type="compositionally biased region" description="Polar residues" evidence="6">
    <location>
        <begin position="133"/>
        <end position="147"/>
    </location>
</feature>
<evidence type="ECO:0000313" key="11">
    <source>
        <dbReference type="Proteomes" id="UP001345219"/>
    </source>
</evidence>
<feature type="compositionally biased region" description="Low complexity" evidence="6">
    <location>
        <begin position="162"/>
        <end position="181"/>
    </location>
</feature>
<keyword evidence="4" id="KW-0804">Transcription</keyword>
<keyword evidence="11" id="KW-1185">Reference proteome</keyword>
<feature type="domain" description="SANT" evidence="8">
    <location>
        <begin position="43"/>
        <end position="94"/>
    </location>
</feature>
<dbReference type="PROSITE" id="PS51294">
    <property type="entry name" value="HTH_MYB"/>
    <property type="match status" value="1"/>
</dbReference>
<dbReference type="InterPro" id="IPR017930">
    <property type="entry name" value="Myb_dom"/>
</dbReference>
<dbReference type="InterPro" id="IPR006447">
    <property type="entry name" value="Myb_dom_plants"/>
</dbReference>
<dbReference type="Gene3D" id="1.10.10.60">
    <property type="entry name" value="Homeodomain-like"/>
    <property type="match status" value="1"/>
</dbReference>
<dbReference type="NCBIfam" id="TIGR01557">
    <property type="entry name" value="myb_SHAQKYF"/>
    <property type="match status" value="1"/>
</dbReference>
<evidence type="ECO:0000256" key="1">
    <source>
        <dbReference type="ARBA" id="ARBA00004123"/>
    </source>
</evidence>
<dbReference type="SMART" id="SM00717">
    <property type="entry name" value="SANT"/>
    <property type="match status" value="1"/>
</dbReference>
<evidence type="ECO:0000256" key="4">
    <source>
        <dbReference type="ARBA" id="ARBA00023163"/>
    </source>
</evidence>
<dbReference type="InterPro" id="IPR009057">
    <property type="entry name" value="Homeodomain-like_sf"/>
</dbReference>
<evidence type="ECO:0000313" key="10">
    <source>
        <dbReference type="EMBL" id="KAK4747157.1"/>
    </source>
</evidence>
<dbReference type="InterPro" id="IPR017884">
    <property type="entry name" value="SANT_dom"/>
</dbReference>
<dbReference type="Proteomes" id="UP001345219">
    <property type="component" value="Chromosome 20"/>
</dbReference>
<sequence length="409" mass="45081">MSVQDQNEGTTTSTASNTDQTKDICSFANEAAPKTRKPYTITKQREKWTEEEHERFLEAIKLYGRGWRQIEEHVGTKTAVQIRSHAQKFFSKVTRGLDGNPDASVSAVEIPPPRPKRKPIHPYPRKYLDAKGTSCSYQSEGSHSPILSSLDKETGSPSSVFSSIYSEGQGQQQSGSCSPTSCTTDQPRISIMAAEKLSKAHVDDGFGNRYLRSTRRKLPSTVCDSKPKNSQPDAIGSINASLTAIKLFGRTVMITQLEKPMPRDTCRGKENLTIEDHHNKLDEDESSPLNENQDIQLSLGKIYSVPIPLGSVQSSHNGSSQHWPQCQYPPFIYLAPCNSPPGQGATTGICTNGGQSLERSVVDGNKHFESRKGQRGFMPYKRCASENEVQSTENTSPSSQQAQIARVCL</sequence>
<name>A0AAN7JK00_9MYRT</name>
<evidence type="ECO:0000256" key="5">
    <source>
        <dbReference type="ARBA" id="ARBA00023242"/>
    </source>
</evidence>
<keyword evidence="5" id="KW-0539">Nucleus</keyword>
<dbReference type="CDD" id="cd00167">
    <property type="entry name" value="SANT"/>
    <property type="match status" value="1"/>
</dbReference>
<dbReference type="SUPFAM" id="SSF46689">
    <property type="entry name" value="Homeodomain-like"/>
    <property type="match status" value="1"/>
</dbReference>
<keyword evidence="3" id="KW-0238">DNA-binding</keyword>
<protein>
    <submittedName>
        <fullName evidence="10">Uncharacterized protein</fullName>
    </submittedName>
</protein>
<feature type="domain" description="Myb-like" evidence="7">
    <location>
        <begin position="40"/>
        <end position="90"/>
    </location>
</feature>
<evidence type="ECO:0000259" key="7">
    <source>
        <dbReference type="PROSITE" id="PS50090"/>
    </source>
</evidence>
<dbReference type="AlphaFoldDB" id="A0AAN7JK00"/>
<feature type="region of interest" description="Disordered" evidence="6">
    <location>
        <begin position="103"/>
        <end position="184"/>
    </location>
</feature>
<feature type="compositionally biased region" description="Low complexity" evidence="6">
    <location>
        <begin position="10"/>
        <end position="19"/>
    </location>
</feature>
<dbReference type="PANTHER" id="PTHR12802">
    <property type="entry name" value="SWI/SNF COMPLEX-RELATED"/>
    <property type="match status" value="1"/>
</dbReference>
<dbReference type="PROSITE" id="PS51293">
    <property type="entry name" value="SANT"/>
    <property type="match status" value="1"/>
</dbReference>
<dbReference type="PANTHER" id="PTHR12802:SF175">
    <property type="entry name" value="PROTEIN REVEILLE 2"/>
    <property type="match status" value="1"/>
</dbReference>
<keyword evidence="2" id="KW-0805">Transcription regulation</keyword>
<evidence type="ECO:0000259" key="8">
    <source>
        <dbReference type="PROSITE" id="PS51293"/>
    </source>
</evidence>
<dbReference type="GO" id="GO:0005634">
    <property type="term" value="C:nucleus"/>
    <property type="evidence" value="ECO:0007669"/>
    <property type="project" value="UniProtKB-SubCell"/>
</dbReference>
<feature type="domain" description="HTH myb-type" evidence="9">
    <location>
        <begin position="40"/>
        <end position="94"/>
    </location>
</feature>
<comment type="caution">
    <text evidence="10">The sequence shown here is derived from an EMBL/GenBank/DDBJ whole genome shotgun (WGS) entry which is preliminary data.</text>
</comment>
<comment type="subcellular location">
    <subcellularLocation>
        <location evidence="1">Nucleus</location>
    </subcellularLocation>
</comment>
<organism evidence="10 11">
    <name type="scientific">Trapa incisa</name>
    <dbReference type="NCBI Taxonomy" id="236973"/>
    <lineage>
        <taxon>Eukaryota</taxon>
        <taxon>Viridiplantae</taxon>
        <taxon>Streptophyta</taxon>
        <taxon>Embryophyta</taxon>
        <taxon>Tracheophyta</taxon>
        <taxon>Spermatophyta</taxon>
        <taxon>Magnoliopsida</taxon>
        <taxon>eudicotyledons</taxon>
        <taxon>Gunneridae</taxon>
        <taxon>Pentapetalae</taxon>
        <taxon>rosids</taxon>
        <taxon>malvids</taxon>
        <taxon>Myrtales</taxon>
        <taxon>Lythraceae</taxon>
        <taxon>Trapa</taxon>
    </lineage>
</organism>
<evidence type="ECO:0000256" key="6">
    <source>
        <dbReference type="SAM" id="MobiDB-lite"/>
    </source>
</evidence>
<dbReference type="GO" id="GO:0010468">
    <property type="term" value="P:regulation of gene expression"/>
    <property type="evidence" value="ECO:0007669"/>
    <property type="project" value="UniProtKB-ARBA"/>
</dbReference>
<dbReference type="InterPro" id="IPR001005">
    <property type="entry name" value="SANT/Myb"/>
</dbReference>
<feature type="region of interest" description="Disordered" evidence="6">
    <location>
        <begin position="1"/>
        <end position="38"/>
    </location>
</feature>
<gene>
    <name evidence="10" type="ORF">SAY87_026194</name>
</gene>
<feature type="compositionally biased region" description="Basic residues" evidence="6">
    <location>
        <begin position="114"/>
        <end position="124"/>
    </location>
</feature>
<accession>A0AAN7JK00</accession>
<dbReference type="Pfam" id="PF00249">
    <property type="entry name" value="Myb_DNA-binding"/>
    <property type="match status" value="1"/>
</dbReference>
<dbReference type="PROSITE" id="PS50090">
    <property type="entry name" value="MYB_LIKE"/>
    <property type="match status" value="1"/>
</dbReference>